<feature type="non-terminal residue" evidence="1">
    <location>
        <position position="1"/>
    </location>
</feature>
<evidence type="ECO:0000313" key="1">
    <source>
        <dbReference type="EMBL" id="CAK0800210.1"/>
    </source>
</evidence>
<protein>
    <submittedName>
        <fullName evidence="1">Uncharacterized protein</fullName>
    </submittedName>
</protein>
<gene>
    <name evidence="1" type="ORF">PCOR1329_LOCUS8420</name>
</gene>
<sequence>AETRAGRVIETFPIELQARFKSIRHLTDESDGLSQVIDHLKLLNGERPGDKEREAHNQALFDYAIKKGETLTDYVIRRDQQIAAAERLGLTLPDTVKARYYEERANLPPQLRLNLRTLMAGKRTVEAVRAAQLELDITERQTLPKAPAPAQARTFATTVPVLDEAGDYECDACDDNECFGLYEMEFDEQELATILISLDSQDLDEEHIMDVFAEADRLKSESSRPAAANKGSDKKPAQTSFYFNLDYDASHSGTSWAAVLDESGQVGSLSAAAATAGQVGQQERDLGQVDLEALAAATLQDMDEYALVDTAAGQALIGTPDIDKLKAAFKKKGFEIHFVDTDEVPTANGVGGKVKPVGVAAVPVSLQHCGVVEFLVLPHPCPPLLPAKFLDFLKSVIDLRRNVMTIGEDGNRRDLDLLKLPSGHRAVSLIGCKPSEFAISEDLASKFPPFVVNAGRGDVWAEIPMALQDCWVQVPGAVRRVHVGPRREPFSFAEAEPPPVPVSQSGPGRVTYQMLDSESSACSVVESIWVKGAPGEVLSFTGRWIGCAEFPIECSDQ</sequence>
<dbReference type="Proteomes" id="UP001189429">
    <property type="component" value="Unassembled WGS sequence"/>
</dbReference>
<evidence type="ECO:0000313" key="2">
    <source>
        <dbReference type="Proteomes" id="UP001189429"/>
    </source>
</evidence>
<dbReference type="EMBL" id="CAUYUJ010002313">
    <property type="protein sequence ID" value="CAK0800210.1"/>
    <property type="molecule type" value="Genomic_DNA"/>
</dbReference>
<organism evidence="1 2">
    <name type="scientific">Prorocentrum cordatum</name>
    <dbReference type="NCBI Taxonomy" id="2364126"/>
    <lineage>
        <taxon>Eukaryota</taxon>
        <taxon>Sar</taxon>
        <taxon>Alveolata</taxon>
        <taxon>Dinophyceae</taxon>
        <taxon>Prorocentrales</taxon>
        <taxon>Prorocentraceae</taxon>
        <taxon>Prorocentrum</taxon>
    </lineage>
</organism>
<accession>A0ABN9Q6V9</accession>
<comment type="caution">
    <text evidence="1">The sequence shown here is derived from an EMBL/GenBank/DDBJ whole genome shotgun (WGS) entry which is preliminary data.</text>
</comment>
<feature type="non-terminal residue" evidence="1">
    <location>
        <position position="557"/>
    </location>
</feature>
<keyword evidence="2" id="KW-1185">Reference proteome</keyword>
<name>A0ABN9Q6V9_9DINO</name>
<reference evidence="1" key="1">
    <citation type="submission" date="2023-10" db="EMBL/GenBank/DDBJ databases">
        <authorList>
            <person name="Chen Y."/>
            <person name="Shah S."/>
            <person name="Dougan E. K."/>
            <person name="Thang M."/>
            <person name="Chan C."/>
        </authorList>
    </citation>
    <scope>NUCLEOTIDE SEQUENCE [LARGE SCALE GENOMIC DNA]</scope>
</reference>
<proteinExistence type="predicted"/>